<feature type="chain" id="PRO_5020872992" evidence="1">
    <location>
        <begin position="36"/>
        <end position="477"/>
    </location>
</feature>
<proteinExistence type="predicted"/>
<evidence type="ECO:0000313" key="4">
    <source>
        <dbReference type="Proteomes" id="UP000291822"/>
    </source>
</evidence>
<feature type="signal peptide" evidence="1">
    <location>
        <begin position="1"/>
        <end position="35"/>
    </location>
</feature>
<accession>A0A4R0YTA9</accession>
<protein>
    <submittedName>
        <fullName evidence="3">Alginate export family protein</fullName>
    </submittedName>
</protein>
<sequence>MRRPSSKTGQPTRGTRAGPVACGLLALLQAVSVCAQDATPARPTPMFSRWQEDWSALADPSLRNRPGDSLKYIPLAAGDPSSYLSLGLNLRERVEYNDAVGFGVAGSRSDSYLIQRLQVHADLHLGTHWQLFTQLEDARDYGKRVTTSADRNPVDLRLAFVAYNTNVGDNTFKFRLGRQEFAFDLQRFVSLRDGPNVRQAYDAIWAGWETRDWHVIGFVSQPVQYRFNDDFDDYSNRHLRFNMLRAEHLVFGTQELSTYYALYARDNARYFDASGRELRHVFDARYAGAARGFDWDLETMIQRGSVGASDIRAWAVGTRAGYTLATTSWQPRLGLQVDAASGDRHAADHVLGTFNPLFPNGYYLTLAGYTGYVNFIHLKPSITVKPIRPLTLTAAFALQWRETTADAVYTQPNIPVPGTVGRPGRRTGSYGQLRGDYAFNANLAAAVEMVHFEVGDALRRAGAHDSDYLGLELKYQW</sequence>
<comment type="caution">
    <text evidence="3">The sequence shown here is derived from an EMBL/GenBank/DDBJ whole genome shotgun (WGS) entry which is preliminary data.</text>
</comment>
<evidence type="ECO:0000313" key="3">
    <source>
        <dbReference type="EMBL" id="TCI10083.1"/>
    </source>
</evidence>
<dbReference type="AlphaFoldDB" id="A0A4R0YTA9"/>
<name>A0A4R0YTA9_9GAMM</name>
<evidence type="ECO:0000256" key="1">
    <source>
        <dbReference type="SAM" id="SignalP"/>
    </source>
</evidence>
<organism evidence="3 4">
    <name type="scientific">Dyella soli</name>
    <dbReference type="NCBI Taxonomy" id="522319"/>
    <lineage>
        <taxon>Bacteria</taxon>
        <taxon>Pseudomonadati</taxon>
        <taxon>Pseudomonadota</taxon>
        <taxon>Gammaproteobacteria</taxon>
        <taxon>Lysobacterales</taxon>
        <taxon>Rhodanobacteraceae</taxon>
        <taxon>Dyella</taxon>
    </lineage>
</organism>
<dbReference type="EMBL" id="SJTG01000002">
    <property type="protein sequence ID" value="TCI10083.1"/>
    <property type="molecule type" value="Genomic_DNA"/>
</dbReference>
<reference evidence="3 4" key="1">
    <citation type="submission" date="2019-02" db="EMBL/GenBank/DDBJ databases">
        <title>Dyella amyloliquefaciens sp. nov., isolated from forest soil.</title>
        <authorList>
            <person name="Gao Z.-H."/>
            <person name="Qiu L.-H."/>
        </authorList>
    </citation>
    <scope>NUCLEOTIDE SEQUENCE [LARGE SCALE GENOMIC DNA]</scope>
    <source>
        <strain evidence="3 4">KACC 12747</strain>
    </source>
</reference>
<feature type="domain" description="Alginate export" evidence="2">
    <location>
        <begin position="83"/>
        <end position="470"/>
    </location>
</feature>
<dbReference type="InterPro" id="IPR053728">
    <property type="entry name" value="Alginate_Permeability_Chnl"/>
</dbReference>
<keyword evidence="1" id="KW-0732">Signal</keyword>
<dbReference type="Gene3D" id="2.40.160.100">
    <property type="match status" value="1"/>
</dbReference>
<keyword evidence="4" id="KW-1185">Reference proteome</keyword>
<dbReference type="Proteomes" id="UP000291822">
    <property type="component" value="Unassembled WGS sequence"/>
</dbReference>
<gene>
    <name evidence="3" type="ORF">EZM97_14225</name>
</gene>
<evidence type="ECO:0000259" key="2">
    <source>
        <dbReference type="Pfam" id="PF13372"/>
    </source>
</evidence>
<dbReference type="InterPro" id="IPR025388">
    <property type="entry name" value="Alginate_export_dom"/>
</dbReference>
<dbReference type="Pfam" id="PF13372">
    <property type="entry name" value="Alginate_exp"/>
    <property type="match status" value="1"/>
</dbReference>